<name>A0A3Q8XNZ6_9HYPH</name>
<dbReference type="GO" id="GO:0005829">
    <property type="term" value="C:cytosol"/>
    <property type="evidence" value="ECO:0007669"/>
    <property type="project" value="TreeGrafter"/>
</dbReference>
<dbReference type="RefSeq" id="WP_126008080.1">
    <property type="nucleotide sequence ID" value="NZ_CP032509.1"/>
</dbReference>
<keyword evidence="2" id="KW-0560">Oxidoreductase</keyword>
<gene>
    <name evidence="4" type="ORF">D5400_04545</name>
</gene>
<feature type="domain" description="Flavodoxin-like fold" evidence="3">
    <location>
        <begin position="1"/>
        <end position="193"/>
    </location>
</feature>
<dbReference type="Pfam" id="PF02525">
    <property type="entry name" value="Flavodoxin_2"/>
    <property type="match status" value="1"/>
</dbReference>
<accession>A0A3Q8XNZ6</accession>
<dbReference type="EMBL" id="CP032509">
    <property type="protein sequence ID" value="AZN70638.1"/>
    <property type="molecule type" value="Genomic_DNA"/>
</dbReference>
<evidence type="ECO:0000256" key="1">
    <source>
        <dbReference type="ARBA" id="ARBA00006252"/>
    </source>
</evidence>
<dbReference type="PANTHER" id="PTHR10204">
    <property type="entry name" value="NAD P H OXIDOREDUCTASE-RELATED"/>
    <property type="match status" value="1"/>
</dbReference>
<evidence type="ECO:0000313" key="4">
    <source>
        <dbReference type="EMBL" id="AZN70638.1"/>
    </source>
</evidence>
<dbReference type="InterPro" id="IPR003680">
    <property type="entry name" value="Flavodoxin_fold"/>
</dbReference>
<evidence type="ECO:0000256" key="2">
    <source>
        <dbReference type="ARBA" id="ARBA00023002"/>
    </source>
</evidence>
<dbReference type="InterPro" id="IPR051545">
    <property type="entry name" value="NAD(P)H_dehydrogenase_qn"/>
</dbReference>
<dbReference type="OrthoDB" id="9798454at2"/>
<sequence>MRVHVVHAHPVETSFNRTLFNTVCETLRGAGHDVDPLSLYDEGFEAALSREERLNYHEVPGNVTDTIRPYVERLNAADAMVFVHPVWNFGYPAILKGYFDRIFVPGVSFTMSAGADRGRLVPNLTHIQKVVFVATYGGDRWRAMLMGDPPRKMARRWAWATFRGKRPPDYLALYDMNNNEAPELNGFIERVRKHFERF</sequence>
<evidence type="ECO:0000313" key="5">
    <source>
        <dbReference type="Proteomes" id="UP000268192"/>
    </source>
</evidence>
<dbReference type="GO" id="GO:0003955">
    <property type="term" value="F:NAD(P)H dehydrogenase (quinone) activity"/>
    <property type="evidence" value="ECO:0007669"/>
    <property type="project" value="TreeGrafter"/>
</dbReference>
<dbReference type="SUPFAM" id="SSF52218">
    <property type="entry name" value="Flavoproteins"/>
    <property type="match status" value="1"/>
</dbReference>
<dbReference type="PANTHER" id="PTHR10204:SF34">
    <property type="entry name" value="NAD(P)H DEHYDROGENASE [QUINONE] 1 ISOFORM 1"/>
    <property type="match status" value="1"/>
</dbReference>
<protein>
    <submittedName>
        <fullName evidence="4">Flavodoxin family protein</fullName>
    </submittedName>
</protein>
<dbReference type="KEGG" id="abaw:D5400_04545"/>
<dbReference type="Gene3D" id="3.40.50.360">
    <property type="match status" value="1"/>
</dbReference>
<evidence type="ECO:0000259" key="3">
    <source>
        <dbReference type="Pfam" id="PF02525"/>
    </source>
</evidence>
<keyword evidence="5" id="KW-1185">Reference proteome</keyword>
<dbReference type="InterPro" id="IPR029039">
    <property type="entry name" value="Flavoprotein-like_sf"/>
</dbReference>
<dbReference type="AlphaFoldDB" id="A0A3Q8XNZ6"/>
<dbReference type="Proteomes" id="UP000268192">
    <property type="component" value="Chromosome"/>
</dbReference>
<proteinExistence type="inferred from homology"/>
<reference evidence="4 5" key="1">
    <citation type="submission" date="2018-09" db="EMBL/GenBank/DDBJ databases">
        <title>Marinorhizobium profundi gen. nov., sp. nov., isolated from a deep-sea sediment sample from the New Britain Trench and proposal of Marinorhizobiaceae fam. nov. in the order Rhizobiales of the class Alphaproteobacteria.</title>
        <authorList>
            <person name="Cao J."/>
        </authorList>
    </citation>
    <scope>NUCLEOTIDE SEQUENCE [LARGE SCALE GENOMIC DNA]</scope>
    <source>
        <strain evidence="4 5">WS11</strain>
    </source>
</reference>
<comment type="similarity">
    <text evidence="1">Belongs to the NAD(P)H dehydrogenase (quinone) family.</text>
</comment>
<organism evidence="4 5">
    <name type="scientific">Georhizobium profundi</name>
    <dbReference type="NCBI Taxonomy" id="2341112"/>
    <lineage>
        <taxon>Bacteria</taxon>
        <taxon>Pseudomonadati</taxon>
        <taxon>Pseudomonadota</taxon>
        <taxon>Alphaproteobacteria</taxon>
        <taxon>Hyphomicrobiales</taxon>
        <taxon>Rhizobiaceae</taxon>
        <taxon>Georhizobium</taxon>
    </lineage>
</organism>